<proteinExistence type="predicted"/>
<dbReference type="AlphaFoldDB" id="A0A067KE58"/>
<feature type="region of interest" description="Disordered" evidence="1">
    <location>
        <begin position="1"/>
        <end position="40"/>
    </location>
</feature>
<protein>
    <recommendedName>
        <fullName evidence="4">Late embryogenesis abundant protein LEA-2 subgroup domain-containing protein</fullName>
    </recommendedName>
</protein>
<dbReference type="OrthoDB" id="838659at2759"/>
<keyword evidence="3" id="KW-1185">Reference proteome</keyword>
<evidence type="ECO:0000313" key="3">
    <source>
        <dbReference type="Proteomes" id="UP000027138"/>
    </source>
</evidence>
<dbReference type="Proteomes" id="UP000027138">
    <property type="component" value="Unassembled WGS sequence"/>
</dbReference>
<accession>A0A067KE58</accession>
<feature type="compositionally biased region" description="Polar residues" evidence="1">
    <location>
        <begin position="21"/>
        <end position="40"/>
    </location>
</feature>
<name>A0A067KE58_JATCU</name>
<evidence type="ECO:0000313" key="2">
    <source>
        <dbReference type="EMBL" id="KDP34521.1"/>
    </source>
</evidence>
<dbReference type="EMBL" id="KK914525">
    <property type="protein sequence ID" value="KDP34521.1"/>
    <property type="molecule type" value="Genomic_DNA"/>
</dbReference>
<evidence type="ECO:0008006" key="4">
    <source>
        <dbReference type="Google" id="ProtNLM"/>
    </source>
</evidence>
<reference evidence="2 3" key="1">
    <citation type="journal article" date="2014" name="PLoS ONE">
        <title>Global Analysis of Gene Expression Profiles in Physic Nut (Jatropha curcas L.) Seedlings Exposed to Salt Stress.</title>
        <authorList>
            <person name="Zhang L."/>
            <person name="Zhang C."/>
            <person name="Wu P."/>
            <person name="Chen Y."/>
            <person name="Li M."/>
            <person name="Jiang H."/>
            <person name="Wu G."/>
        </authorList>
    </citation>
    <scope>NUCLEOTIDE SEQUENCE [LARGE SCALE GENOMIC DNA]</scope>
    <source>
        <strain evidence="3">cv. GZQX0401</strain>
        <tissue evidence="2">Young leaves</tissue>
    </source>
</reference>
<evidence type="ECO:0000256" key="1">
    <source>
        <dbReference type="SAM" id="MobiDB-lite"/>
    </source>
</evidence>
<organism evidence="2 3">
    <name type="scientific">Jatropha curcas</name>
    <name type="common">Barbados nut</name>
    <dbReference type="NCBI Taxonomy" id="180498"/>
    <lineage>
        <taxon>Eukaryota</taxon>
        <taxon>Viridiplantae</taxon>
        <taxon>Streptophyta</taxon>
        <taxon>Embryophyta</taxon>
        <taxon>Tracheophyta</taxon>
        <taxon>Spermatophyta</taxon>
        <taxon>Magnoliopsida</taxon>
        <taxon>eudicotyledons</taxon>
        <taxon>Gunneridae</taxon>
        <taxon>Pentapetalae</taxon>
        <taxon>rosids</taxon>
        <taxon>fabids</taxon>
        <taxon>Malpighiales</taxon>
        <taxon>Euphorbiaceae</taxon>
        <taxon>Crotonoideae</taxon>
        <taxon>Jatropheae</taxon>
        <taxon>Jatropha</taxon>
    </lineage>
</organism>
<gene>
    <name evidence="2" type="ORF">JCGZ_11071</name>
</gene>
<sequence>MSVSPESAVEAHQPHSHNCQRQRPSPATTRATNRRQITTTHQDKVYDSTNWNITVSIGYIGDDRSPFYYENMEASLLLKNERVCSTKIGNLYEDYEGDNLKVVDVFLKSSLASMNRTVAEAVMGEKRENGVVTFSFELNCIGTMYYYSRSETEKKRKMKVLCKDLKIRFSANTTSKAGTLVTPHGPIFCDVSVFHCC</sequence>